<proteinExistence type="predicted"/>
<evidence type="ECO:0000313" key="1">
    <source>
        <dbReference type="EMBL" id="MXP30752.1"/>
    </source>
</evidence>
<dbReference type="OrthoDB" id="8480631at2"/>
<dbReference type="Proteomes" id="UP000446786">
    <property type="component" value="Unassembled WGS sequence"/>
</dbReference>
<evidence type="ECO:0008006" key="4">
    <source>
        <dbReference type="Google" id="ProtNLM"/>
    </source>
</evidence>
<protein>
    <recommendedName>
        <fullName evidence="4">Terminase</fullName>
    </recommendedName>
</protein>
<accession>A0A845AJ69</accession>
<keyword evidence="3" id="KW-1185">Reference proteome</keyword>
<comment type="caution">
    <text evidence="1">The sequence shown here is derived from an EMBL/GenBank/DDBJ whole genome shotgun (WGS) entry which is preliminary data.</text>
</comment>
<name>A0A845AJ69_9SPHN</name>
<dbReference type="EMBL" id="WTYE01000001">
    <property type="protein sequence ID" value="MXP30752.1"/>
    <property type="molecule type" value="Genomic_DNA"/>
</dbReference>
<sequence>MSRQVARSRTRTKINPALRAGETNKLNRHWRTLFLDKLAETSNVTAAAREAGINPGRAYKIRREEPDFERQWHAAVVEGYEHLEMELLARLRDGEAKDGPKFDNGAALRLLALHRDTMSREHGQRRNLDARAARAIIDMKLEELRQRVIARQSADDLGTPAQ</sequence>
<dbReference type="AlphaFoldDB" id="A0A845AJ69"/>
<dbReference type="EMBL" id="WTYE01000001">
    <property type="protein sequence ID" value="MXP33512.1"/>
    <property type="molecule type" value="Genomic_DNA"/>
</dbReference>
<gene>
    <name evidence="1" type="ORF">GRI94_02825</name>
    <name evidence="2" type="ORF">GRI94_16915</name>
</gene>
<evidence type="ECO:0000313" key="3">
    <source>
        <dbReference type="Proteomes" id="UP000446786"/>
    </source>
</evidence>
<reference evidence="1 3" key="1">
    <citation type="submission" date="2019-12" db="EMBL/GenBank/DDBJ databases">
        <title>Genomic-based taxomic classification of the family Erythrobacteraceae.</title>
        <authorList>
            <person name="Xu L."/>
        </authorList>
    </citation>
    <scope>NUCLEOTIDE SEQUENCE [LARGE SCALE GENOMIC DNA]</scope>
    <source>
        <strain evidence="1 3">JCM 16677</strain>
    </source>
</reference>
<evidence type="ECO:0000313" key="2">
    <source>
        <dbReference type="EMBL" id="MXP33512.1"/>
    </source>
</evidence>
<organism evidence="1 3">
    <name type="scientific">Parerythrobacter jejuensis</name>
    <dbReference type="NCBI Taxonomy" id="795812"/>
    <lineage>
        <taxon>Bacteria</taxon>
        <taxon>Pseudomonadati</taxon>
        <taxon>Pseudomonadota</taxon>
        <taxon>Alphaproteobacteria</taxon>
        <taxon>Sphingomonadales</taxon>
        <taxon>Erythrobacteraceae</taxon>
        <taxon>Parerythrobacter</taxon>
    </lineage>
</organism>